<keyword evidence="4" id="KW-0663">Pyridoxal phosphate</keyword>
<dbReference type="Pfam" id="PF00155">
    <property type="entry name" value="Aminotran_1_2"/>
    <property type="match status" value="1"/>
</dbReference>
<evidence type="ECO:0000256" key="2">
    <source>
        <dbReference type="ARBA" id="ARBA00022576"/>
    </source>
</evidence>
<dbReference type="PANTHER" id="PTHR42790:SF19">
    <property type="entry name" value="KYNURENINE_ALPHA-AMINOADIPATE AMINOTRANSFERASE, MITOCHONDRIAL"/>
    <property type="match status" value="1"/>
</dbReference>
<evidence type="ECO:0000256" key="4">
    <source>
        <dbReference type="ARBA" id="ARBA00022898"/>
    </source>
</evidence>
<keyword evidence="3" id="KW-0808">Transferase</keyword>
<organism evidence="6 7">
    <name type="scientific">Natronoglomus mannanivorans</name>
    <dbReference type="NCBI Taxonomy" id="2979990"/>
    <lineage>
        <taxon>Archaea</taxon>
        <taxon>Methanobacteriati</taxon>
        <taxon>Methanobacteriota</taxon>
        <taxon>Stenosarchaea group</taxon>
        <taxon>Halobacteria</taxon>
        <taxon>Halobacteriales</taxon>
        <taxon>Natrialbaceae</taxon>
        <taxon>Natronoglomus</taxon>
    </lineage>
</organism>
<gene>
    <name evidence="6" type="ORF">OB960_18080</name>
</gene>
<dbReference type="InterPro" id="IPR015424">
    <property type="entry name" value="PyrdxlP-dep_Trfase"/>
</dbReference>
<dbReference type="InterPro" id="IPR004839">
    <property type="entry name" value="Aminotransferase_I/II_large"/>
</dbReference>
<evidence type="ECO:0000259" key="5">
    <source>
        <dbReference type="Pfam" id="PF00155"/>
    </source>
</evidence>
<dbReference type="RefSeq" id="WP_338005117.1">
    <property type="nucleotide sequence ID" value="NZ_JAOPKA010000014.1"/>
</dbReference>
<dbReference type="GO" id="GO:0008483">
    <property type="term" value="F:transaminase activity"/>
    <property type="evidence" value="ECO:0007669"/>
    <property type="project" value="UniProtKB-KW"/>
</dbReference>
<dbReference type="InterPro" id="IPR015422">
    <property type="entry name" value="PyrdxlP-dep_Trfase_small"/>
</dbReference>
<dbReference type="InterPro" id="IPR050859">
    <property type="entry name" value="Class-I_PLP-dep_aminotransf"/>
</dbReference>
<dbReference type="Proteomes" id="UP001321018">
    <property type="component" value="Unassembled WGS sequence"/>
</dbReference>
<dbReference type="CDD" id="cd00609">
    <property type="entry name" value="AAT_like"/>
    <property type="match status" value="1"/>
</dbReference>
<keyword evidence="2 6" id="KW-0032">Aminotransferase</keyword>
<comment type="cofactor">
    <cofactor evidence="1">
        <name>pyridoxal 5'-phosphate</name>
        <dbReference type="ChEBI" id="CHEBI:597326"/>
    </cofactor>
</comment>
<evidence type="ECO:0000256" key="1">
    <source>
        <dbReference type="ARBA" id="ARBA00001933"/>
    </source>
</evidence>
<evidence type="ECO:0000256" key="3">
    <source>
        <dbReference type="ARBA" id="ARBA00022679"/>
    </source>
</evidence>
<dbReference type="GO" id="GO:1901605">
    <property type="term" value="P:alpha-amino acid metabolic process"/>
    <property type="evidence" value="ECO:0007669"/>
    <property type="project" value="TreeGrafter"/>
</dbReference>
<proteinExistence type="predicted"/>
<reference evidence="6" key="1">
    <citation type="submission" date="2022-09" db="EMBL/GenBank/DDBJ databases">
        <title>Enrichment on poylsaccharides allowed isolation of novel metabolic and taxonomic groups of Haloarchaea.</title>
        <authorList>
            <person name="Sorokin D.Y."/>
            <person name="Elcheninov A.G."/>
            <person name="Khizhniak T.V."/>
            <person name="Kolganova T.V."/>
            <person name="Kublanov I.V."/>
        </authorList>
    </citation>
    <scope>NUCLEOTIDE SEQUENCE</scope>
    <source>
        <strain evidence="6">AArc-xg1-1</strain>
    </source>
</reference>
<accession>A0AAP3E3E1</accession>
<dbReference type="Gene3D" id="3.40.640.10">
    <property type="entry name" value="Type I PLP-dependent aspartate aminotransferase-like (Major domain)"/>
    <property type="match status" value="1"/>
</dbReference>
<sequence length="417" mass="45703">MDERERSGRFGHLFSETARATGGWSAYETWRSATAANPDAVSLGVGFPFPDSFPNDELLSAAERTFDGDGDRALQYGGGADAALLPEFVAERARTRGIDCDAEQIELTDGATRAIDAVSHAFLDSGDTLFTEAPTFPGTLAVFRNYGVDIVGCPLDRDGLDVDALERELRERREDGRSLPTLFYTIPTFQNPTGTTLSLERRRRLLELAAEYDFVVLEDDAYGDLRYDGEDVPPLAALDEWGRVVHVGTVSKTVAPGVRIGWVIADEEIVAQVNRTNVGASNTLAQSVVGRYFADGYYEENVSELREAYEKRRDRMLASLEEHLGSTARWIEPEGGFFVWVKLSGEMGVDTDELLSTAAEEGVIYMPGSSFFPVADGENGGEDERSLRLSFSYGSLEEIERGVEALARAVRTVSSPS</sequence>
<evidence type="ECO:0000313" key="6">
    <source>
        <dbReference type="EMBL" id="MCU4743300.1"/>
    </source>
</evidence>
<dbReference type="EMBL" id="JAOPKA010000014">
    <property type="protein sequence ID" value="MCU4743300.1"/>
    <property type="molecule type" value="Genomic_DNA"/>
</dbReference>
<comment type="caution">
    <text evidence="6">The sequence shown here is derived from an EMBL/GenBank/DDBJ whole genome shotgun (WGS) entry which is preliminary data.</text>
</comment>
<dbReference type="GO" id="GO:0030170">
    <property type="term" value="F:pyridoxal phosphate binding"/>
    <property type="evidence" value="ECO:0007669"/>
    <property type="project" value="InterPro"/>
</dbReference>
<name>A0AAP3E3E1_9EURY</name>
<dbReference type="Gene3D" id="3.90.1150.10">
    <property type="entry name" value="Aspartate Aminotransferase, domain 1"/>
    <property type="match status" value="1"/>
</dbReference>
<dbReference type="InterPro" id="IPR015421">
    <property type="entry name" value="PyrdxlP-dep_Trfase_major"/>
</dbReference>
<protein>
    <submittedName>
        <fullName evidence="6">PLP-dependent aminotransferase family protein</fullName>
    </submittedName>
</protein>
<dbReference type="PANTHER" id="PTHR42790">
    <property type="entry name" value="AMINOTRANSFERASE"/>
    <property type="match status" value="1"/>
</dbReference>
<dbReference type="AlphaFoldDB" id="A0AAP3E3E1"/>
<feature type="domain" description="Aminotransferase class I/classII large" evidence="5">
    <location>
        <begin position="57"/>
        <end position="406"/>
    </location>
</feature>
<dbReference type="SUPFAM" id="SSF53383">
    <property type="entry name" value="PLP-dependent transferases"/>
    <property type="match status" value="1"/>
</dbReference>
<evidence type="ECO:0000313" key="7">
    <source>
        <dbReference type="Proteomes" id="UP001321018"/>
    </source>
</evidence>